<dbReference type="EMBL" id="JAJVCN010000003">
    <property type="protein sequence ID" value="MCE7008713.1"/>
    <property type="molecule type" value="Genomic_DNA"/>
</dbReference>
<evidence type="ECO:0000313" key="1">
    <source>
        <dbReference type="EMBL" id="MCE7008713.1"/>
    </source>
</evidence>
<evidence type="ECO:0000313" key="2">
    <source>
        <dbReference type="Proteomes" id="UP001521150"/>
    </source>
</evidence>
<evidence type="ECO:0008006" key="3">
    <source>
        <dbReference type="Google" id="ProtNLM"/>
    </source>
</evidence>
<gene>
    <name evidence="1" type="ORF">LWC34_38770</name>
</gene>
<accession>A0ABS8ZND8</accession>
<name>A0ABS8ZND8_9PSEU</name>
<keyword evidence="2" id="KW-1185">Reference proteome</keyword>
<sequence>MTDTDGPDFTPTEIEAIRADIDSLVHQLIEVTGLTRDEFRQIMLTGQPGASDDV</sequence>
<dbReference type="Proteomes" id="UP001521150">
    <property type="component" value="Unassembled WGS sequence"/>
</dbReference>
<proteinExistence type="predicted"/>
<comment type="caution">
    <text evidence="1">The sequence shown here is derived from an EMBL/GenBank/DDBJ whole genome shotgun (WGS) entry which is preliminary data.</text>
</comment>
<dbReference type="RefSeq" id="WP_233730184.1">
    <property type="nucleotide sequence ID" value="NZ_JAJVCN010000003.1"/>
</dbReference>
<protein>
    <recommendedName>
        <fullName evidence="3">MarR family transcriptional regulator</fullName>
    </recommendedName>
</protein>
<reference evidence="1 2" key="1">
    <citation type="submission" date="2021-12" db="EMBL/GenBank/DDBJ databases">
        <title>Genome sequence of Kibdelosporangium philippinense ATCC 49844.</title>
        <authorList>
            <person name="Fedorov E.A."/>
            <person name="Omeragic M."/>
            <person name="Shalygina K.F."/>
            <person name="Maclea K.S."/>
        </authorList>
    </citation>
    <scope>NUCLEOTIDE SEQUENCE [LARGE SCALE GENOMIC DNA]</scope>
    <source>
        <strain evidence="1 2">ATCC 49844</strain>
    </source>
</reference>
<organism evidence="1 2">
    <name type="scientific">Kibdelosporangium philippinense</name>
    <dbReference type="NCBI Taxonomy" id="211113"/>
    <lineage>
        <taxon>Bacteria</taxon>
        <taxon>Bacillati</taxon>
        <taxon>Actinomycetota</taxon>
        <taxon>Actinomycetes</taxon>
        <taxon>Pseudonocardiales</taxon>
        <taxon>Pseudonocardiaceae</taxon>
        <taxon>Kibdelosporangium</taxon>
    </lineage>
</organism>